<dbReference type="EMBL" id="LPDO01000052">
    <property type="protein sequence ID" value="KVT56991.1"/>
    <property type="molecule type" value="Genomic_DNA"/>
</dbReference>
<comment type="caution">
    <text evidence="2">The sequence shown here is derived from an EMBL/GenBank/DDBJ whole genome shotgun (WGS) entry which is preliminary data.</text>
</comment>
<protein>
    <submittedName>
        <fullName evidence="2">Uncharacterized protein</fullName>
    </submittedName>
</protein>
<feature type="region of interest" description="Disordered" evidence="1">
    <location>
        <begin position="77"/>
        <end position="97"/>
    </location>
</feature>
<gene>
    <name evidence="2" type="ORF">WK53_30095</name>
</gene>
<evidence type="ECO:0000313" key="2">
    <source>
        <dbReference type="EMBL" id="KVT56991.1"/>
    </source>
</evidence>
<accession>A0AAW3NGX6</accession>
<name>A0AAW3NGX6_9BURK</name>
<sequence length="97" mass="10598">MTARTYRRTWSGDRLRVTANARKSVAATGTSVTLHRSTGDSDHLEVTMQPGLRIILEAALRQAQHIFRRCQVASNAPGDVRQQAGRVGRTPGCALRG</sequence>
<organism evidence="2 3">
    <name type="scientific">Burkholderia ubonensis</name>
    <dbReference type="NCBI Taxonomy" id="101571"/>
    <lineage>
        <taxon>Bacteria</taxon>
        <taxon>Pseudomonadati</taxon>
        <taxon>Pseudomonadota</taxon>
        <taxon>Betaproteobacteria</taxon>
        <taxon>Burkholderiales</taxon>
        <taxon>Burkholderiaceae</taxon>
        <taxon>Burkholderia</taxon>
        <taxon>Burkholderia cepacia complex</taxon>
    </lineage>
</organism>
<evidence type="ECO:0000256" key="1">
    <source>
        <dbReference type="SAM" id="MobiDB-lite"/>
    </source>
</evidence>
<evidence type="ECO:0000313" key="3">
    <source>
        <dbReference type="Proteomes" id="UP000056732"/>
    </source>
</evidence>
<dbReference type="AlphaFoldDB" id="A0AAW3NGX6"/>
<reference evidence="2 3" key="1">
    <citation type="submission" date="2015-11" db="EMBL/GenBank/DDBJ databases">
        <title>Expanding the genomic diversity of Burkholderia species for the development of highly accurate diagnostics.</title>
        <authorList>
            <person name="Sahl J."/>
            <person name="Keim P."/>
            <person name="Wagner D."/>
        </authorList>
    </citation>
    <scope>NUCLEOTIDE SEQUENCE [LARGE SCALE GENOMIC DNA]</scope>
    <source>
        <strain evidence="2 3">MSMB1137WGS</strain>
    </source>
</reference>
<proteinExistence type="predicted"/>
<dbReference type="Proteomes" id="UP000056732">
    <property type="component" value="Unassembled WGS sequence"/>
</dbReference>